<dbReference type="STRING" id="1196031.A361_10590"/>
<evidence type="ECO:0000313" key="2">
    <source>
        <dbReference type="EMBL" id="AND39561.1"/>
    </source>
</evidence>
<dbReference type="EMBL" id="CP015506">
    <property type="protein sequence ID" value="AND39561.1"/>
    <property type="molecule type" value="Genomic_DNA"/>
</dbReference>
<keyword evidence="1" id="KW-0175">Coiled coil</keyword>
<reference evidence="2 3" key="1">
    <citation type="submission" date="2016-04" db="EMBL/GenBank/DDBJ databases">
        <title>Complete genome sequence of Bacillus oceanisediminis strain 2691.</title>
        <authorList>
            <person name="Jeong H."/>
            <person name="Kim H.J."/>
            <person name="Lee D.-W."/>
        </authorList>
    </citation>
    <scope>NUCLEOTIDE SEQUENCE [LARGE SCALE GENOMIC DNA]</scope>
    <source>
        <strain evidence="2 3">2691</strain>
    </source>
</reference>
<evidence type="ECO:0000313" key="3">
    <source>
        <dbReference type="Proteomes" id="UP000077856"/>
    </source>
</evidence>
<accession>A0A161J5A7</accession>
<gene>
    <name evidence="2" type="ORF">A361_10590</name>
</gene>
<dbReference type="Proteomes" id="UP000077856">
    <property type="component" value="Chromosome"/>
</dbReference>
<organism evidence="2 3">
    <name type="scientific">Cytobacillus oceanisediminis 2691</name>
    <dbReference type="NCBI Taxonomy" id="1196031"/>
    <lineage>
        <taxon>Bacteria</taxon>
        <taxon>Bacillati</taxon>
        <taxon>Bacillota</taxon>
        <taxon>Bacilli</taxon>
        <taxon>Bacillales</taxon>
        <taxon>Bacillaceae</taxon>
        <taxon>Cytobacillus</taxon>
    </lineage>
</organism>
<dbReference type="RefSeq" id="WP_019381880.1">
    <property type="nucleotide sequence ID" value="NZ_CP015506.1"/>
</dbReference>
<name>A0A161J5A7_9BACI</name>
<dbReference type="AlphaFoldDB" id="A0A161J5A7"/>
<evidence type="ECO:0000256" key="1">
    <source>
        <dbReference type="SAM" id="Coils"/>
    </source>
</evidence>
<sequence>MKRSLVFIIGLLILSGCSNEVSNDTVKAEDFVENLEIMQEMETRISDLEAENEELIWENEDLKSELEELDSRLYDIESYLELN</sequence>
<feature type="coiled-coil region" evidence="1">
    <location>
        <begin position="38"/>
        <end position="72"/>
    </location>
</feature>
<proteinExistence type="predicted"/>
<dbReference type="KEGG" id="bon:A361_10590"/>
<dbReference type="PROSITE" id="PS51257">
    <property type="entry name" value="PROKAR_LIPOPROTEIN"/>
    <property type="match status" value="1"/>
</dbReference>
<protein>
    <submittedName>
        <fullName evidence="2">Uncharacterized protein</fullName>
    </submittedName>
</protein>